<keyword evidence="2" id="KW-1185">Reference proteome</keyword>
<evidence type="ECO:0000313" key="2">
    <source>
        <dbReference type="Proteomes" id="UP000886501"/>
    </source>
</evidence>
<sequence>MEVHPPTEAEVAEVATQIYQANVLGSNLAVKAEESVLRAENLCKRITTTMHSVRGKREYQQRLDVVEMRLQNHNVVTGCGGGSETDRLTSLKIQLEEDARIISRLQEVLQTDRTFSASILGAVRGYNQYADSYYGMGREKARYEMIEACRLDQSPYKSREGASLSVEI</sequence>
<accession>A0ACB6Z3R9</accession>
<name>A0ACB6Z3R9_THEGA</name>
<evidence type="ECO:0000313" key="1">
    <source>
        <dbReference type="EMBL" id="KAF9644152.1"/>
    </source>
</evidence>
<dbReference type="EMBL" id="MU118156">
    <property type="protein sequence ID" value="KAF9644152.1"/>
    <property type="molecule type" value="Genomic_DNA"/>
</dbReference>
<comment type="caution">
    <text evidence="1">The sequence shown here is derived from an EMBL/GenBank/DDBJ whole genome shotgun (WGS) entry which is preliminary data.</text>
</comment>
<protein>
    <submittedName>
        <fullName evidence="1">Uncharacterized protein</fullName>
    </submittedName>
</protein>
<organism evidence="1 2">
    <name type="scientific">Thelephora ganbajun</name>
    <name type="common">Ganba fungus</name>
    <dbReference type="NCBI Taxonomy" id="370292"/>
    <lineage>
        <taxon>Eukaryota</taxon>
        <taxon>Fungi</taxon>
        <taxon>Dikarya</taxon>
        <taxon>Basidiomycota</taxon>
        <taxon>Agaricomycotina</taxon>
        <taxon>Agaricomycetes</taxon>
        <taxon>Thelephorales</taxon>
        <taxon>Thelephoraceae</taxon>
        <taxon>Thelephora</taxon>
    </lineage>
</organism>
<gene>
    <name evidence="1" type="ORF">BDM02DRAFT_3131938</name>
</gene>
<reference evidence="1" key="2">
    <citation type="journal article" date="2020" name="Nat. Commun.">
        <title>Large-scale genome sequencing of mycorrhizal fungi provides insights into the early evolution of symbiotic traits.</title>
        <authorList>
            <person name="Miyauchi S."/>
            <person name="Kiss E."/>
            <person name="Kuo A."/>
            <person name="Drula E."/>
            <person name="Kohler A."/>
            <person name="Sanchez-Garcia M."/>
            <person name="Morin E."/>
            <person name="Andreopoulos B."/>
            <person name="Barry K.W."/>
            <person name="Bonito G."/>
            <person name="Buee M."/>
            <person name="Carver A."/>
            <person name="Chen C."/>
            <person name="Cichocki N."/>
            <person name="Clum A."/>
            <person name="Culley D."/>
            <person name="Crous P.W."/>
            <person name="Fauchery L."/>
            <person name="Girlanda M."/>
            <person name="Hayes R.D."/>
            <person name="Keri Z."/>
            <person name="LaButti K."/>
            <person name="Lipzen A."/>
            <person name="Lombard V."/>
            <person name="Magnuson J."/>
            <person name="Maillard F."/>
            <person name="Murat C."/>
            <person name="Nolan M."/>
            <person name="Ohm R.A."/>
            <person name="Pangilinan J."/>
            <person name="Pereira M.F."/>
            <person name="Perotto S."/>
            <person name="Peter M."/>
            <person name="Pfister S."/>
            <person name="Riley R."/>
            <person name="Sitrit Y."/>
            <person name="Stielow J.B."/>
            <person name="Szollosi G."/>
            <person name="Zifcakova L."/>
            <person name="Stursova M."/>
            <person name="Spatafora J.W."/>
            <person name="Tedersoo L."/>
            <person name="Vaario L.M."/>
            <person name="Yamada A."/>
            <person name="Yan M."/>
            <person name="Wang P."/>
            <person name="Xu J."/>
            <person name="Bruns T."/>
            <person name="Baldrian P."/>
            <person name="Vilgalys R."/>
            <person name="Dunand C."/>
            <person name="Henrissat B."/>
            <person name="Grigoriev I.V."/>
            <person name="Hibbett D."/>
            <person name="Nagy L.G."/>
            <person name="Martin F.M."/>
        </authorList>
    </citation>
    <scope>NUCLEOTIDE SEQUENCE</scope>
    <source>
        <strain evidence="1">P2</strain>
    </source>
</reference>
<dbReference type="Proteomes" id="UP000886501">
    <property type="component" value="Unassembled WGS sequence"/>
</dbReference>
<reference evidence="1" key="1">
    <citation type="submission" date="2019-10" db="EMBL/GenBank/DDBJ databases">
        <authorList>
            <consortium name="DOE Joint Genome Institute"/>
            <person name="Kuo A."/>
            <person name="Miyauchi S."/>
            <person name="Kiss E."/>
            <person name="Drula E."/>
            <person name="Kohler A."/>
            <person name="Sanchez-Garcia M."/>
            <person name="Andreopoulos B."/>
            <person name="Barry K.W."/>
            <person name="Bonito G."/>
            <person name="Buee M."/>
            <person name="Carver A."/>
            <person name="Chen C."/>
            <person name="Cichocki N."/>
            <person name="Clum A."/>
            <person name="Culley D."/>
            <person name="Crous P.W."/>
            <person name="Fauchery L."/>
            <person name="Girlanda M."/>
            <person name="Hayes R."/>
            <person name="Keri Z."/>
            <person name="Labutti K."/>
            <person name="Lipzen A."/>
            <person name="Lombard V."/>
            <person name="Magnuson J."/>
            <person name="Maillard F."/>
            <person name="Morin E."/>
            <person name="Murat C."/>
            <person name="Nolan M."/>
            <person name="Ohm R."/>
            <person name="Pangilinan J."/>
            <person name="Pereira M."/>
            <person name="Perotto S."/>
            <person name="Peter M."/>
            <person name="Riley R."/>
            <person name="Sitrit Y."/>
            <person name="Stielow B."/>
            <person name="Szollosi G."/>
            <person name="Zifcakova L."/>
            <person name="Stursova M."/>
            <person name="Spatafora J.W."/>
            <person name="Tedersoo L."/>
            <person name="Vaario L.-M."/>
            <person name="Yamada A."/>
            <person name="Yan M."/>
            <person name="Wang P."/>
            <person name="Xu J."/>
            <person name="Bruns T."/>
            <person name="Baldrian P."/>
            <person name="Vilgalys R."/>
            <person name="Henrissat B."/>
            <person name="Grigoriev I.V."/>
            <person name="Hibbett D."/>
            <person name="Nagy L.G."/>
            <person name="Martin F.M."/>
        </authorList>
    </citation>
    <scope>NUCLEOTIDE SEQUENCE</scope>
    <source>
        <strain evidence="1">P2</strain>
    </source>
</reference>
<proteinExistence type="predicted"/>